<keyword evidence="1" id="KW-0472">Membrane</keyword>
<dbReference type="InterPro" id="IPR004891">
    <property type="entry name" value="Mercury-R_MerC"/>
</dbReference>
<feature type="transmembrane region" description="Helical" evidence="1">
    <location>
        <begin position="79"/>
        <end position="99"/>
    </location>
</feature>
<keyword evidence="1" id="KW-1133">Transmembrane helix</keyword>
<geneLocation type="plasmid" evidence="2">
    <name>pW2</name>
</geneLocation>
<organism evidence="2">
    <name type="scientific">Pseudomonas putida</name>
    <name type="common">Arthrobacter siderocapsulatus</name>
    <dbReference type="NCBI Taxonomy" id="303"/>
    <lineage>
        <taxon>Bacteria</taxon>
        <taxon>Pseudomonadati</taxon>
        <taxon>Pseudomonadota</taxon>
        <taxon>Gammaproteobacteria</taxon>
        <taxon>Pseudomonadales</taxon>
        <taxon>Pseudomonadaceae</taxon>
        <taxon>Pseudomonas</taxon>
    </lineage>
</organism>
<feature type="transmembrane region" description="Helical" evidence="1">
    <location>
        <begin position="49"/>
        <end position="72"/>
    </location>
</feature>
<accession>C7T598</accession>
<keyword evidence="2" id="KW-0614">Plasmid</keyword>
<dbReference type="NCBIfam" id="NF033784">
    <property type="entry name" value="transport_merC"/>
    <property type="match status" value="1"/>
</dbReference>
<gene>
    <name evidence="2" type="primary">merC</name>
</gene>
<dbReference type="GO" id="GO:0016020">
    <property type="term" value="C:membrane"/>
    <property type="evidence" value="ECO:0007669"/>
    <property type="project" value="InterPro"/>
</dbReference>
<proteinExistence type="predicted"/>
<dbReference type="AlphaFoldDB" id="C7T598"/>
<dbReference type="RefSeq" id="WP_012806010.1">
    <property type="nucleotide sequence ID" value="NC_013176.1"/>
</dbReference>
<dbReference type="GO" id="GO:0015097">
    <property type="term" value="F:mercury ion transmembrane transporter activity"/>
    <property type="evidence" value="ECO:0007669"/>
    <property type="project" value="InterPro"/>
</dbReference>
<feature type="transmembrane region" description="Helical" evidence="1">
    <location>
        <begin position="21"/>
        <end position="43"/>
    </location>
</feature>
<protein>
    <submittedName>
        <fullName evidence="2">MerC</fullName>
    </submittedName>
</protein>
<feature type="transmembrane region" description="Helical" evidence="1">
    <location>
        <begin position="105"/>
        <end position="123"/>
    </location>
</feature>
<dbReference type="Pfam" id="PF03203">
    <property type="entry name" value="MerC"/>
    <property type="match status" value="1"/>
</dbReference>
<dbReference type="EMBL" id="FJ948173">
    <property type="protein sequence ID" value="ACU65297.1"/>
    <property type="molecule type" value="Genomic_DNA"/>
</dbReference>
<evidence type="ECO:0000313" key="2">
    <source>
        <dbReference type="EMBL" id="ACU65297.1"/>
    </source>
</evidence>
<sequence>MGLITRIAWQNRRARQRPFPRWGCAACFPAIASFGAAIGLGFLSQYEGLFIGILLPMFAGIALLANAIAWLNHRQWRRTALGTIGPILVLAAVFLMRAYGWQSGGLLYVGLALMVGVSVWDFISPAHRRCGPDSCELPEQRG</sequence>
<evidence type="ECO:0000256" key="1">
    <source>
        <dbReference type="SAM" id="Phobius"/>
    </source>
</evidence>
<reference evidence="2" key="1">
    <citation type="submission" date="2009-04" db="EMBL/GenBank/DDBJ databases">
        <title>Degradation of BPA by Pseudomonas putida W2 and sequencing and analysis of the corresponding plasmid.</title>
        <authorList>
            <person name="Jia L."/>
            <person name="Li J."/>
            <person name="Wang X."/>
        </authorList>
    </citation>
    <scope>NUCLEOTIDE SEQUENCE</scope>
    <source>
        <strain evidence="2">W2</strain>
        <plasmid evidence="2">pW2</plasmid>
    </source>
</reference>
<dbReference type="NCBIfam" id="NF010318">
    <property type="entry name" value="PRK13755.1"/>
    <property type="match status" value="1"/>
</dbReference>
<keyword evidence="1" id="KW-0812">Transmembrane</keyword>
<name>C7T598_PSEPU</name>